<dbReference type="AlphaFoldDB" id="A0A2S2N901"/>
<dbReference type="GO" id="GO:0004521">
    <property type="term" value="F:RNA endonuclease activity"/>
    <property type="evidence" value="ECO:0007669"/>
    <property type="project" value="TreeGrafter"/>
</dbReference>
<gene>
    <name evidence="3" type="primary">ZC3H12D</name>
    <name evidence="3" type="ORF">g.145118</name>
</gene>
<organism evidence="3">
    <name type="scientific">Schizaphis graminum</name>
    <name type="common">Green bug aphid</name>
    <dbReference type="NCBI Taxonomy" id="13262"/>
    <lineage>
        <taxon>Eukaryota</taxon>
        <taxon>Metazoa</taxon>
        <taxon>Ecdysozoa</taxon>
        <taxon>Arthropoda</taxon>
        <taxon>Hexapoda</taxon>
        <taxon>Insecta</taxon>
        <taxon>Pterygota</taxon>
        <taxon>Neoptera</taxon>
        <taxon>Paraneoptera</taxon>
        <taxon>Hemiptera</taxon>
        <taxon>Sternorrhyncha</taxon>
        <taxon>Aphidomorpha</taxon>
        <taxon>Aphidoidea</taxon>
        <taxon>Aphididae</taxon>
        <taxon>Aphidini</taxon>
        <taxon>Schizaphis</taxon>
    </lineage>
</organism>
<name>A0A2S2N901_SCHGA</name>
<protein>
    <submittedName>
        <fullName evidence="3">Putative ribonuclease ZC3H12D</fullName>
    </submittedName>
</protein>
<evidence type="ECO:0000256" key="1">
    <source>
        <dbReference type="SAM" id="MobiDB-lite"/>
    </source>
</evidence>
<evidence type="ECO:0000313" key="3">
    <source>
        <dbReference type="EMBL" id="MBY13691.1"/>
    </source>
</evidence>
<dbReference type="CDD" id="cd18719">
    <property type="entry name" value="PIN_Zc3h12a-N4BP1-like"/>
    <property type="match status" value="1"/>
</dbReference>
<dbReference type="GO" id="GO:0003729">
    <property type="term" value="F:mRNA binding"/>
    <property type="evidence" value="ECO:0007669"/>
    <property type="project" value="TreeGrafter"/>
</dbReference>
<dbReference type="PANTHER" id="PTHR12876">
    <property type="entry name" value="N4BP1-RELATED"/>
    <property type="match status" value="1"/>
</dbReference>
<sequence length="447" mass="50512">MGKIKKRKSVDSLKKLRRSKRRRSSKKFIEKKTVSKTLTMDVNESNVNVVESDEAIGDDDNSLPTDILKSTKTVSSKVTNPDIISDEIIDITNITDENIAIQNFQTVDRKKTTLNIDNDGIIDITDITITSDKYENVPKQFSSDTILSDDDDNDDSDDDDVQIIDVTNRGSIELITISDDSDEEHTSNQNSIENPISIKPVDKCLNISTKGIVKSSYNSPLRNRKRRWDEENITRLDNNLGAFVIDKQKISNNKQNLPQNFITLEQKAVKISKPHVSSTITTSSANRKLRPIVIDGLNIGHAHGSGTFSGKGIELCIQFFTDLGHTDVIAFIPQHRQGPPGSESNTILNKLVKKGQICYTPSRKVQNLRMTCHDDRIILKYAHQCGGVVVSNDNYRDLYDESEAFKEIIENRQVMVTFVRDQIIVPEDQYNRRSTIRSLSDILRFPE</sequence>
<accession>A0A2S2N901</accession>
<feature type="region of interest" description="Disordered" evidence="1">
    <location>
        <begin position="1"/>
        <end position="28"/>
    </location>
</feature>
<dbReference type="EMBL" id="GGMR01001072">
    <property type="protein sequence ID" value="MBY13691.1"/>
    <property type="molecule type" value="Transcribed_RNA"/>
</dbReference>
<dbReference type="InterPro" id="IPR021869">
    <property type="entry name" value="RNase_Zc3h12_NYN"/>
</dbReference>
<proteinExistence type="predicted"/>
<dbReference type="Pfam" id="PF11977">
    <property type="entry name" value="RNase_Zc3h12a"/>
    <property type="match status" value="1"/>
</dbReference>
<reference evidence="3" key="1">
    <citation type="submission" date="2018-04" db="EMBL/GenBank/DDBJ databases">
        <title>Transcriptome of Schizaphis graminum biotype I.</title>
        <authorList>
            <person name="Scully E.D."/>
            <person name="Geib S.M."/>
            <person name="Palmer N.A."/>
            <person name="Koch K."/>
            <person name="Bradshaw J."/>
            <person name="Heng-Moss T."/>
            <person name="Sarath G."/>
        </authorList>
    </citation>
    <scope>NUCLEOTIDE SEQUENCE</scope>
</reference>
<dbReference type="PANTHER" id="PTHR12876:SF35">
    <property type="entry name" value="LD08718P-RELATED"/>
    <property type="match status" value="1"/>
</dbReference>
<feature type="compositionally biased region" description="Basic residues" evidence="1">
    <location>
        <begin position="15"/>
        <end position="26"/>
    </location>
</feature>
<dbReference type="Gene3D" id="3.40.50.11980">
    <property type="match status" value="1"/>
</dbReference>
<evidence type="ECO:0000259" key="2">
    <source>
        <dbReference type="Pfam" id="PF11977"/>
    </source>
</evidence>
<dbReference type="GO" id="GO:0036464">
    <property type="term" value="C:cytoplasmic ribonucleoprotein granule"/>
    <property type="evidence" value="ECO:0007669"/>
    <property type="project" value="TreeGrafter"/>
</dbReference>
<dbReference type="FunFam" id="3.40.50.11980:FF:000001">
    <property type="entry name" value="ZC3H12A isoform 1"/>
    <property type="match status" value="1"/>
</dbReference>
<feature type="domain" description="RNase NYN" evidence="2">
    <location>
        <begin position="289"/>
        <end position="434"/>
    </location>
</feature>
<dbReference type="GO" id="GO:0005634">
    <property type="term" value="C:nucleus"/>
    <property type="evidence" value="ECO:0007669"/>
    <property type="project" value="TreeGrafter"/>
</dbReference>
<feature type="compositionally biased region" description="Acidic residues" evidence="1">
    <location>
        <begin position="147"/>
        <end position="162"/>
    </location>
</feature>
<feature type="region of interest" description="Disordered" evidence="1">
    <location>
        <begin position="142"/>
        <end position="163"/>
    </location>
</feature>
<dbReference type="InterPro" id="IPR051101">
    <property type="entry name" value="ZC3H12/N4BP1_RNase_Reg"/>
</dbReference>